<dbReference type="EMBL" id="JAZHOG010000003">
    <property type="protein sequence ID" value="MEJ8567123.1"/>
    <property type="molecule type" value="Genomic_DNA"/>
</dbReference>
<dbReference type="InterPro" id="IPR030970">
    <property type="entry name" value="ABC_MlaD"/>
</dbReference>
<dbReference type="GO" id="GO:0005548">
    <property type="term" value="F:phospholipid transporter activity"/>
    <property type="evidence" value="ECO:0007669"/>
    <property type="project" value="TreeGrafter"/>
</dbReference>
<evidence type="ECO:0000313" key="2">
    <source>
        <dbReference type="EMBL" id="MEJ8567123.1"/>
    </source>
</evidence>
<organism evidence="2 3">
    <name type="scientific">Elongatibacter sediminis</name>
    <dbReference type="NCBI Taxonomy" id="3119006"/>
    <lineage>
        <taxon>Bacteria</taxon>
        <taxon>Pseudomonadati</taxon>
        <taxon>Pseudomonadota</taxon>
        <taxon>Gammaproteobacteria</taxon>
        <taxon>Chromatiales</taxon>
        <taxon>Wenzhouxiangellaceae</taxon>
        <taxon>Elongatibacter</taxon>
    </lineage>
</organism>
<dbReference type="InterPro" id="IPR003399">
    <property type="entry name" value="Mce/MlaD"/>
</dbReference>
<comment type="caution">
    <text evidence="2">The sequence shown here is derived from an EMBL/GenBank/DDBJ whole genome shotgun (WGS) entry which is preliminary data.</text>
</comment>
<dbReference type="Pfam" id="PF02470">
    <property type="entry name" value="MlaD"/>
    <property type="match status" value="1"/>
</dbReference>
<dbReference type="Proteomes" id="UP001359886">
    <property type="component" value="Unassembled WGS sequence"/>
</dbReference>
<gene>
    <name evidence="2" type="primary">mlaD</name>
    <name evidence="2" type="ORF">V3330_05750</name>
</gene>
<accession>A0AAW9RGG3</accession>
<name>A0AAW9RGG3_9GAMM</name>
<feature type="domain" description="Mce/MlaD" evidence="1">
    <location>
        <begin position="40"/>
        <end position="118"/>
    </location>
</feature>
<dbReference type="GO" id="GO:0005543">
    <property type="term" value="F:phospholipid binding"/>
    <property type="evidence" value="ECO:0007669"/>
    <property type="project" value="TreeGrafter"/>
</dbReference>
<dbReference type="PANTHER" id="PTHR33371:SF4">
    <property type="entry name" value="INTERMEMBRANE PHOSPHOLIPID TRANSPORT SYSTEM BINDING PROTEIN MLAD"/>
    <property type="match status" value="1"/>
</dbReference>
<sequence>MRANYKVEIASGIFLFLGVAALVWLALRATDYGQEIGDETYTITARFSNIGDLRDRAPVKIGGVTVGLVRDVELDPITFEAVVHMDIASRFDEIPSDTGASVLTSGVLGDRYVGLEPGGAPDYLAEGDELFVTQSAMVLEQIIGKYLFNTGKESSE</sequence>
<proteinExistence type="predicted"/>
<dbReference type="PANTHER" id="PTHR33371">
    <property type="entry name" value="INTERMEMBRANE PHOSPHOLIPID TRANSPORT SYSTEM BINDING PROTEIN MLAD-RELATED"/>
    <property type="match status" value="1"/>
</dbReference>
<dbReference type="InterPro" id="IPR052336">
    <property type="entry name" value="MlaD_Phospholipid_Transporter"/>
</dbReference>
<reference evidence="2 3" key="1">
    <citation type="submission" date="2024-02" db="EMBL/GenBank/DDBJ databases">
        <title>A novel Wenzhouxiangellaceae bacterium, isolated from coastal sediments.</title>
        <authorList>
            <person name="Du Z.-J."/>
            <person name="Ye Y.-Q."/>
            <person name="Zhang X.-Y."/>
        </authorList>
    </citation>
    <scope>NUCLEOTIDE SEQUENCE [LARGE SCALE GENOMIC DNA]</scope>
    <source>
        <strain evidence="2 3">CH-27</strain>
    </source>
</reference>
<keyword evidence="3" id="KW-1185">Reference proteome</keyword>
<dbReference type="NCBIfam" id="TIGR04430">
    <property type="entry name" value="OM_asym_MlaD"/>
    <property type="match status" value="1"/>
</dbReference>
<protein>
    <submittedName>
        <fullName evidence="2">Outer membrane lipid asymmetry maintenance protein MlaD</fullName>
    </submittedName>
</protein>
<dbReference type="RefSeq" id="WP_354694440.1">
    <property type="nucleotide sequence ID" value="NZ_JAZHOG010000003.1"/>
</dbReference>
<evidence type="ECO:0000259" key="1">
    <source>
        <dbReference type="Pfam" id="PF02470"/>
    </source>
</evidence>
<evidence type="ECO:0000313" key="3">
    <source>
        <dbReference type="Proteomes" id="UP001359886"/>
    </source>
</evidence>
<dbReference type="AlphaFoldDB" id="A0AAW9RGG3"/>